<evidence type="ECO:0000313" key="5">
    <source>
        <dbReference type="Proteomes" id="UP001500831"/>
    </source>
</evidence>
<organism evidence="4 5">
    <name type="scientific">Streptosporangium fragile</name>
    <dbReference type="NCBI Taxonomy" id="46186"/>
    <lineage>
        <taxon>Bacteria</taxon>
        <taxon>Bacillati</taxon>
        <taxon>Actinomycetota</taxon>
        <taxon>Actinomycetes</taxon>
        <taxon>Streptosporangiales</taxon>
        <taxon>Streptosporangiaceae</taxon>
        <taxon>Streptosporangium</taxon>
    </lineage>
</organism>
<keyword evidence="5" id="KW-1185">Reference proteome</keyword>
<proteinExistence type="inferred from homology"/>
<reference evidence="4 5" key="1">
    <citation type="journal article" date="2019" name="Int. J. Syst. Evol. Microbiol.">
        <title>The Global Catalogue of Microorganisms (GCM) 10K type strain sequencing project: providing services to taxonomists for standard genome sequencing and annotation.</title>
        <authorList>
            <consortium name="The Broad Institute Genomics Platform"/>
            <consortium name="The Broad Institute Genome Sequencing Center for Infectious Disease"/>
            <person name="Wu L."/>
            <person name="Ma J."/>
        </authorList>
    </citation>
    <scope>NUCLEOTIDE SEQUENCE [LARGE SCALE GENOMIC DNA]</scope>
    <source>
        <strain evidence="4 5">JCM 6242</strain>
    </source>
</reference>
<sequence length="257" mass="28450">MFKVIRRAWRYLVFALSGRLDELSDPRVQIEQAIQEAKEQHRRLSQQAAAVIGNERELELKLARSLEETEKLQANARQAILLAERARAAGDEDKARSYEDSARAFASRLVAAETALQDSRLMHERARQASDQARAAVETNAMALQKKIAERVRLLSQLDQAKVQEELNRAMGDLSGLTPTGDTPTLDEVREKIEKRYARALGEAELTSNSVEARMIEVERAAIDAEGAARLEAIRESLGLGGEPGAGNPGGRPEVER</sequence>
<comment type="similarity">
    <text evidence="1">Belongs to the PspA/Vipp/IM30 family.</text>
</comment>
<keyword evidence="2" id="KW-0175">Coiled coil</keyword>
<gene>
    <name evidence="4" type="ORF">GCM10010517_26290</name>
</gene>
<evidence type="ECO:0000256" key="3">
    <source>
        <dbReference type="SAM" id="MobiDB-lite"/>
    </source>
</evidence>
<comment type="caution">
    <text evidence="4">The sequence shown here is derived from an EMBL/GenBank/DDBJ whole genome shotgun (WGS) entry which is preliminary data.</text>
</comment>
<evidence type="ECO:0000313" key="4">
    <source>
        <dbReference type="EMBL" id="GAA2866745.1"/>
    </source>
</evidence>
<feature type="region of interest" description="Disordered" evidence="3">
    <location>
        <begin position="236"/>
        <end position="257"/>
    </location>
</feature>
<dbReference type="RefSeq" id="WP_344970926.1">
    <property type="nucleotide sequence ID" value="NZ_BAAAVI010000015.1"/>
</dbReference>
<accession>A0ABN3VW79</accession>
<dbReference type="EMBL" id="BAAAVI010000015">
    <property type="protein sequence ID" value="GAA2866745.1"/>
    <property type="molecule type" value="Genomic_DNA"/>
</dbReference>
<feature type="coiled-coil region" evidence="2">
    <location>
        <begin position="20"/>
        <end position="86"/>
    </location>
</feature>
<evidence type="ECO:0000256" key="2">
    <source>
        <dbReference type="SAM" id="Coils"/>
    </source>
</evidence>
<name>A0ABN3VW79_9ACTN</name>
<feature type="compositionally biased region" description="Gly residues" evidence="3">
    <location>
        <begin position="239"/>
        <end position="250"/>
    </location>
</feature>
<dbReference type="Proteomes" id="UP001500831">
    <property type="component" value="Unassembled WGS sequence"/>
</dbReference>
<protein>
    <submittedName>
        <fullName evidence="4">PspA/IM30 family protein</fullName>
    </submittedName>
</protein>
<evidence type="ECO:0000256" key="1">
    <source>
        <dbReference type="ARBA" id="ARBA00043985"/>
    </source>
</evidence>
<dbReference type="InterPro" id="IPR007157">
    <property type="entry name" value="PspA_VIPP1"/>
</dbReference>
<dbReference type="Pfam" id="PF04012">
    <property type="entry name" value="PspA_IM30"/>
    <property type="match status" value="1"/>
</dbReference>